<evidence type="ECO:0000313" key="2">
    <source>
        <dbReference type="Proteomes" id="UP001500751"/>
    </source>
</evidence>
<proteinExistence type="predicted"/>
<evidence type="ECO:0000313" key="1">
    <source>
        <dbReference type="EMBL" id="GAA2011419.1"/>
    </source>
</evidence>
<dbReference type="NCBIfam" id="TIGR04267">
    <property type="entry name" value="mod_HExxH"/>
    <property type="match status" value="1"/>
</dbReference>
<dbReference type="EMBL" id="BAAAQN010000001">
    <property type="protein sequence ID" value="GAA2011419.1"/>
    <property type="molecule type" value="Genomic_DNA"/>
</dbReference>
<name>A0ABN2TJA1_9ACTN</name>
<reference evidence="1 2" key="1">
    <citation type="journal article" date="2019" name="Int. J. Syst. Evol. Microbiol.">
        <title>The Global Catalogue of Microorganisms (GCM) 10K type strain sequencing project: providing services to taxonomists for standard genome sequencing and annotation.</title>
        <authorList>
            <consortium name="The Broad Institute Genomics Platform"/>
            <consortium name="The Broad Institute Genome Sequencing Center for Infectious Disease"/>
            <person name="Wu L."/>
            <person name="Ma J."/>
        </authorList>
    </citation>
    <scope>NUCLEOTIDE SEQUENCE [LARGE SCALE GENOMIC DNA]</scope>
    <source>
        <strain evidence="1 2">JCM 16014</strain>
    </source>
</reference>
<keyword evidence="2" id="KW-1185">Reference proteome</keyword>
<protein>
    <recommendedName>
        <fullName evidence="3">HEXXH motif domain-containing protein</fullName>
    </recommendedName>
</protein>
<comment type="caution">
    <text evidence="1">The sequence shown here is derived from an EMBL/GenBank/DDBJ whole genome shotgun (WGS) entry which is preliminary data.</text>
</comment>
<organism evidence="1 2">
    <name type="scientific">Catenulispora yoronensis</name>
    <dbReference type="NCBI Taxonomy" id="450799"/>
    <lineage>
        <taxon>Bacteria</taxon>
        <taxon>Bacillati</taxon>
        <taxon>Actinomycetota</taxon>
        <taxon>Actinomycetes</taxon>
        <taxon>Catenulisporales</taxon>
        <taxon>Catenulisporaceae</taxon>
        <taxon>Catenulispora</taxon>
    </lineage>
</organism>
<accession>A0ABN2TJA1</accession>
<dbReference type="InterPro" id="IPR026337">
    <property type="entry name" value="AKG_HExxH"/>
</dbReference>
<evidence type="ECO:0008006" key="3">
    <source>
        <dbReference type="Google" id="ProtNLM"/>
    </source>
</evidence>
<dbReference type="Proteomes" id="UP001500751">
    <property type="component" value="Unassembled WGS sequence"/>
</dbReference>
<gene>
    <name evidence="1" type="ORF">GCM10009839_01880</name>
</gene>
<sequence>MSACYPESVKDQIRQGATYYPSDPPDAWEALRSEVVSLRQSVIADLMLRWSASAPRETSVVTYRDDVRDLLAMNPEDRHRLMTHPAMLIWLRQAVAKSSSGMRAGGPGVDAVGGWLTDFASVRDRCVADGGPDGLTVAGSVRLKRHDVDPLVSMVSSPTYTFPTGSGSSAEEERMKACEAYPLEFFSGVADAALGRARAAWPALGDMFPRFVHTVVHVPDSEFRSASASRYTGLIFIAGDDRTLLEVEESLIHEFGHQVLYWVMETDPLFENTENGPDFTLPWSGSERDYYGFYHAFYIYTLLAQYYARVVRSRPETRAPAAKRLHEIGSGLELAIPMILSSGRFTPVGEVFTQNVCDSARAVVQSLD</sequence>